<dbReference type="AlphaFoldDB" id="A0A2H1WB99"/>
<gene>
    <name evidence="1" type="ORF">SFRICE_007072</name>
</gene>
<reference evidence="1" key="1">
    <citation type="submission" date="2016-07" db="EMBL/GenBank/DDBJ databases">
        <authorList>
            <person name="Bretaudeau A."/>
        </authorList>
    </citation>
    <scope>NUCLEOTIDE SEQUENCE</scope>
    <source>
        <strain evidence="1">Rice</strain>
        <tissue evidence="1">Whole body</tissue>
    </source>
</reference>
<evidence type="ECO:0000313" key="1">
    <source>
        <dbReference type="EMBL" id="SOQ50122.1"/>
    </source>
</evidence>
<sequence>MCYKSHVIGSEPIAIYSIPDPMLLLRNFLNSNTLPDLGIEPETLDHCLVNEAFDKIYRQIMMTQVLIARENNKNLYFVNHPSEIN</sequence>
<dbReference type="EMBL" id="ODYU01007397">
    <property type="protein sequence ID" value="SOQ50122.1"/>
    <property type="molecule type" value="Genomic_DNA"/>
</dbReference>
<organism evidence="1">
    <name type="scientific">Spodoptera frugiperda</name>
    <name type="common">Fall armyworm</name>
    <dbReference type="NCBI Taxonomy" id="7108"/>
    <lineage>
        <taxon>Eukaryota</taxon>
        <taxon>Metazoa</taxon>
        <taxon>Ecdysozoa</taxon>
        <taxon>Arthropoda</taxon>
        <taxon>Hexapoda</taxon>
        <taxon>Insecta</taxon>
        <taxon>Pterygota</taxon>
        <taxon>Neoptera</taxon>
        <taxon>Endopterygota</taxon>
        <taxon>Lepidoptera</taxon>
        <taxon>Glossata</taxon>
        <taxon>Ditrysia</taxon>
        <taxon>Noctuoidea</taxon>
        <taxon>Noctuidae</taxon>
        <taxon>Amphipyrinae</taxon>
        <taxon>Spodoptera</taxon>
    </lineage>
</organism>
<accession>A0A2H1WB99</accession>
<proteinExistence type="predicted"/>
<name>A0A2H1WB99_SPOFR</name>
<protein>
    <submittedName>
        <fullName evidence="1">SFRICE_007072</fullName>
    </submittedName>
</protein>